<dbReference type="PANTHER" id="PTHR37166:SF1">
    <property type="entry name" value="PROTEIN FLAG"/>
    <property type="match status" value="1"/>
</dbReference>
<accession>A0A7X3K125</accession>
<reference evidence="1 2" key="1">
    <citation type="journal article" date="2019" name="Microorganisms">
        <title>Paenibacillus lutrae sp. nov., A Chitinolytic Species Isolated from A River Otter in Castril Natural Park, Granada, Spain.</title>
        <authorList>
            <person name="Rodriguez M."/>
            <person name="Reina J.C."/>
            <person name="Bejar V."/>
            <person name="Llamas I."/>
        </authorList>
    </citation>
    <scope>NUCLEOTIDE SEQUENCE [LARGE SCALE GENOMIC DNA]</scope>
    <source>
        <strain evidence="1 2">N10</strain>
    </source>
</reference>
<dbReference type="RefSeq" id="WP_157337998.1">
    <property type="nucleotide sequence ID" value="NZ_RHLK01000013.1"/>
</dbReference>
<evidence type="ECO:0000313" key="1">
    <source>
        <dbReference type="EMBL" id="MVP01551.1"/>
    </source>
</evidence>
<dbReference type="Pfam" id="PF03646">
    <property type="entry name" value="FlaG"/>
    <property type="match status" value="1"/>
</dbReference>
<proteinExistence type="predicted"/>
<evidence type="ECO:0008006" key="3">
    <source>
        <dbReference type="Google" id="ProtNLM"/>
    </source>
</evidence>
<keyword evidence="2" id="KW-1185">Reference proteome</keyword>
<name>A0A7X3K125_9BACL</name>
<dbReference type="Gene3D" id="3.30.160.170">
    <property type="entry name" value="FlaG-like"/>
    <property type="match status" value="1"/>
</dbReference>
<sequence>MKVNQGPAPASLTPLLNIISSSSIPGTIETDLSIITSKEEPYTLPQLVEKLNTALFESDTHIQVKIHDKTNTIMVVVVNDDTEEVIREIPSEKILDLMYNMCVNVGVFLDRKI</sequence>
<comment type="caution">
    <text evidence="1">The sequence shown here is derived from an EMBL/GenBank/DDBJ whole genome shotgun (WGS) entry which is preliminary data.</text>
</comment>
<organism evidence="1 2">
    <name type="scientific">Paenibacillus lutrae</name>
    <dbReference type="NCBI Taxonomy" id="2078573"/>
    <lineage>
        <taxon>Bacteria</taxon>
        <taxon>Bacillati</taxon>
        <taxon>Bacillota</taxon>
        <taxon>Bacilli</taxon>
        <taxon>Bacillales</taxon>
        <taxon>Paenibacillaceae</taxon>
        <taxon>Paenibacillus</taxon>
    </lineage>
</organism>
<gene>
    <name evidence="1" type="ORF">EDM21_18830</name>
</gene>
<protein>
    <recommendedName>
        <fullName evidence="3">Flagellar biosynthesis protein FlaG</fullName>
    </recommendedName>
</protein>
<dbReference type="PANTHER" id="PTHR37166">
    <property type="entry name" value="PROTEIN FLAG"/>
    <property type="match status" value="1"/>
</dbReference>
<dbReference type="SUPFAM" id="SSF160214">
    <property type="entry name" value="FlaG-like"/>
    <property type="match status" value="1"/>
</dbReference>
<dbReference type="EMBL" id="RHLK01000013">
    <property type="protein sequence ID" value="MVP01551.1"/>
    <property type="molecule type" value="Genomic_DNA"/>
</dbReference>
<evidence type="ECO:0000313" key="2">
    <source>
        <dbReference type="Proteomes" id="UP000490800"/>
    </source>
</evidence>
<dbReference type="InterPro" id="IPR005186">
    <property type="entry name" value="FlaG"/>
</dbReference>
<dbReference type="Proteomes" id="UP000490800">
    <property type="component" value="Unassembled WGS sequence"/>
</dbReference>
<dbReference type="OrthoDB" id="9799867at2"/>
<dbReference type="InterPro" id="IPR035924">
    <property type="entry name" value="FlaG-like_sf"/>
</dbReference>
<dbReference type="AlphaFoldDB" id="A0A7X3K125"/>